<feature type="compositionally biased region" description="Basic residues" evidence="1">
    <location>
        <begin position="75"/>
        <end position="85"/>
    </location>
</feature>
<feature type="region of interest" description="Disordered" evidence="1">
    <location>
        <begin position="70"/>
        <end position="102"/>
    </location>
</feature>
<evidence type="ECO:0000313" key="2">
    <source>
        <dbReference type="EMBL" id="OHV46241.1"/>
    </source>
</evidence>
<reference evidence="3" key="1">
    <citation type="submission" date="2016-07" db="EMBL/GenBank/DDBJ databases">
        <title>Sequence Frankia sp. strain CcI1.17.</title>
        <authorList>
            <person name="Ghodhbane-Gtari F."/>
            <person name="Swanson E."/>
            <person name="Gueddou A."/>
            <person name="Morris K."/>
            <person name="Hezbri K."/>
            <person name="Ktari A."/>
            <person name="Nouioui I."/>
            <person name="Abebe-Akele F."/>
            <person name="Simpson S."/>
            <person name="Thomas K."/>
            <person name="Gtari M."/>
            <person name="Tisa L.S."/>
            <person name="Hurst S."/>
        </authorList>
    </citation>
    <scope>NUCLEOTIDE SEQUENCE [LARGE SCALE GENOMIC DNA]</scope>
    <source>
        <strain evidence="3">Cc1.17</strain>
    </source>
</reference>
<organism evidence="2 3">
    <name type="scientific">Parafrankia colletiae</name>
    <dbReference type="NCBI Taxonomy" id="573497"/>
    <lineage>
        <taxon>Bacteria</taxon>
        <taxon>Bacillati</taxon>
        <taxon>Actinomycetota</taxon>
        <taxon>Actinomycetes</taxon>
        <taxon>Frankiales</taxon>
        <taxon>Frankiaceae</taxon>
        <taxon>Parafrankia</taxon>
    </lineage>
</organism>
<feature type="region of interest" description="Disordered" evidence="1">
    <location>
        <begin position="1"/>
        <end position="51"/>
    </location>
</feature>
<proteinExistence type="predicted"/>
<protein>
    <recommendedName>
        <fullName evidence="4">Transposase</fullName>
    </recommendedName>
</protein>
<sequence length="102" mass="11224">MPCLPARRRGIETATPGTGESHAPLNDAPEEGLGRSRGGFTTKIHRSADGHRRPVSLLITAGQVADTTRFTAIKANRRRRDRRGGRPSSFDAEAYKRRNTVE</sequence>
<dbReference type="EMBL" id="MBLM01000002">
    <property type="protein sequence ID" value="OHV46241.1"/>
    <property type="molecule type" value="Genomic_DNA"/>
</dbReference>
<dbReference type="Proteomes" id="UP000179627">
    <property type="component" value="Unassembled WGS sequence"/>
</dbReference>
<dbReference type="AlphaFoldDB" id="A0A1S1RKD2"/>
<gene>
    <name evidence="2" type="ORF">CC117_00895</name>
</gene>
<keyword evidence="3" id="KW-1185">Reference proteome</keyword>
<comment type="caution">
    <text evidence="2">The sequence shown here is derived from an EMBL/GenBank/DDBJ whole genome shotgun (WGS) entry which is preliminary data.</text>
</comment>
<evidence type="ECO:0000313" key="3">
    <source>
        <dbReference type="Proteomes" id="UP000179627"/>
    </source>
</evidence>
<name>A0A1S1RKD2_9ACTN</name>
<accession>A0A1S1RKD2</accession>
<evidence type="ECO:0000256" key="1">
    <source>
        <dbReference type="SAM" id="MobiDB-lite"/>
    </source>
</evidence>
<feature type="compositionally biased region" description="Basic and acidic residues" evidence="1">
    <location>
        <begin position="93"/>
        <end position="102"/>
    </location>
</feature>
<evidence type="ECO:0008006" key="4">
    <source>
        <dbReference type="Google" id="ProtNLM"/>
    </source>
</evidence>